<dbReference type="RefSeq" id="WP_191026620.1">
    <property type="nucleotide sequence ID" value="NZ_JABBXD010000016.1"/>
</dbReference>
<keyword evidence="1" id="KW-0472">Membrane</keyword>
<accession>A0ABR8LTV0</accession>
<organism evidence="2 3">
    <name type="scientific">Salinimonas profundi</name>
    <dbReference type="NCBI Taxonomy" id="2729140"/>
    <lineage>
        <taxon>Bacteria</taxon>
        <taxon>Pseudomonadati</taxon>
        <taxon>Pseudomonadota</taxon>
        <taxon>Gammaproteobacteria</taxon>
        <taxon>Alteromonadales</taxon>
        <taxon>Alteromonadaceae</taxon>
        <taxon>Alteromonas/Salinimonas group</taxon>
        <taxon>Salinimonas</taxon>
    </lineage>
</organism>
<sequence>MRRASEYSQTRNNSVERKAILSVVLFACVLFSIGLGVIINLFLLTPSHGLAASLFGSLALPACTSAFIFRHYYKHHFVPLATN</sequence>
<comment type="caution">
    <text evidence="2">The sequence shown here is derived from an EMBL/GenBank/DDBJ whole genome shotgun (WGS) entry which is preliminary data.</text>
</comment>
<proteinExistence type="predicted"/>
<gene>
    <name evidence="2" type="ORF">HHX48_17665</name>
</gene>
<evidence type="ECO:0000313" key="3">
    <source>
        <dbReference type="Proteomes" id="UP000624419"/>
    </source>
</evidence>
<dbReference type="EMBL" id="JABBXD010000016">
    <property type="protein sequence ID" value="MBD3587569.1"/>
    <property type="molecule type" value="Genomic_DNA"/>
</dbReference>
<name>A0ABR8LTV0_9ALTE</name>
<evidence type="ECO:0000313" key="2">
    <source>
        <dbReference type="EMBL" id="MBD3587569.1"/>
    </source>
</evidence>
<protein>
    <submittedName>
        <fullName evidence="2">Uncharacterized protein</fullName>
    </submittedName>
</protein>
<keyword evidence="3" id="KW-1185">Reference proteome</keyword>
<keyword evidence="1" id="KW-1133">Transmembrane helix</keyword>
<feature type="transmembrane region" description="Helical" evidence="1">
    <location>
        <begin position="50"/>
        <end position="69"/>
    </location>
</feature>
<evidence type="ECO:0000256" key="1">
    <source>
        <dbReference type="SAM" id="Phobius"/>
    </source>
</evidence>
<keyword evidence="1" id="KW-0812">Transmembrane</keyword>
<dbReference type="Proteomes" id="UP000624419">
    <property type="component" value="Unassembled WGS sequence"/>
</dbReference>
<reference evidence="2 3" key="1">
    <citation type="submission" date="2020-04" db="EMBL/GenBank/DDBJ databases">
        <title>Salinimonas sp. HHU 13199.</title>
        <authorList>
            <person name="Cui X."/>
            <person name="Zhang D."/>
        </authorList>
    </citation>
    <scope>NUCLEOTIDE SEQUENCE [LARGE SCALE GENOMIC DNA]</scope>
    <source>
        <strain evidence="2 3">HHU 13199</strain>
    </source>
</reference>
<feature type="transmembrane region" description="Helical" evidence="1">
    <location>
        <begin position="20"/>
        <end position="44"/>
    </location>
</feature>